<keyword evidence="1" id="KW-1133">Transmembrane helix</keyword>
<keyword evidence="4" id="KW-1185">Reference proteome</keyword>
<dbReference type="EMBL" id="JBHSDK010000021">
    <property type="protein sequence ID" value="MFC4336659.1"/>
    <property type="molecule type" value="Genomic_DNA"/>
</dbReference>
<evidence type="ECO:0000313" key="3">
    <source>
        <dbReference type="EMBL" id="MFC4336659.1"/>
    </source>
</evidence>
<keyword evidence="1" id="KW-0812">Transmembrane</keyword>
<dbReference type="Pfam" id="PF10756">
    <property type="entry name" value="bPH_6"/>
    <property type="match status" value="1"/>
</dbReference>
<feature type="transmembrane region" description="Helical" evidence="1">
    <location>
        <begin position="20"/>
        <end position="41"/>
    </location>
</feature>
<proteinExistence type="predicted"/>
<evidence type="ECO:0000256" key="1">
    <source>
        <dbReference type="SAM" id="Phobius"/>
    </source>
</evidence>
<dbReference type="RefSeq" id="WP_380622798.1">
    <property type="nucleotide sequence ID" value="NZ_JBHSDK010000021.1"/>
</dbReference>
<reference evidence="4" key="1">
    <citation type="journal article" date="2019" name="Int. J. Syst. Evol. Microbiol.">
        <title>The Global Catalogue of Microorganisms (GCM) 10K type strain sequencing project: providing services to taxonomists for standard genome sequencing and annotation.</title>
        <authorList>
            <consortium name="The Broad Institute Genomics Platform"/>
            <consortium name="The Broad Institute Genome Sequencing Center for Infectious Disease"/>
            <person name="Wu L."/>
            <person name="Ma J."/>
        </authorList>
    </citation>
    <scope>NUCLEOTIDE SEQUENCE [LARGE SCALE GENOMIC DNA]</scope>
    <source>
        <strain evidence="4">IBRC-M 10908</strain>
    </source>
</reference>
<sequence length="147" mass="15523">MSVKAPASSARLKIRRPGTLTATAMMAWLCAWPLGIGLFLVDSAWKWGTIPLGVVVLGVPLVIAYWAWNSGVDVDAEGITVKGLFGGRRLPWRSIDGFATDRDGVQAILSDQSQVSLKPMRAASLPQVIEVGGQEMADSPASGGSES</sequence>
<accession>A0ABV8U0M8</accession>
<evidence type="ECO:0000313" key="4">
    <source>
        <dbReference type="Proteomes" id="UP001595823"/>
    </source>
</evidence>
<gene>
    <name evidence="3" type="ORF">ACFPET_15765</name>
</gene>
<feature type="domain" description="Low molecular weight protein antigen 6 PH" evidence="2">
    <location>
        <begin position="72"/>
        <end position="135"/>
    </location>
</feature>
<name>A0ABV8U0M8_9ACTN</name>
<keyword evidence="1" id="KW-0472">Membrane</keyword>
<evidence type="ECO:0000259" key="2">
    <source>
        <dbReference type="Pfam" id="PF10756"/>
    </source>
</evidence>
<dbReference type="InterPro" id="IPR019692">
    <property type="entry name" value="CFP-6_PH"/>
</dbReference>
<organism evidence="3 4">
    <name type="scientific">Salininema proteolyticum</name>
    <dbReference type="NCBI Taxonomy" id="1607685"/>
    <lineage>
        <taxon>Bacteria</taxon>
        <taxon>Bacillati</taxon>
        <taxon>Actinomycetota</taxon>
        <taxon>Actinomycetes</taxon>
        <taxon>Glycomycetales</taxon>
        <taxon>Glycomycetaceae</taxon>
        <taxon>Salininema</taxon>
    </lineage>
</organism>
<feature type="transmembrane region" description="Helical" evidence="1">
    <location>
        <begin position="47"/>
        <end position="68"/>
    </location>
</feature>
<protein>
    <submittedName>
        <fullName evidence="3">PH domain-containing protein</fullName>
    </submittedName>
</protein>
<dbReference type="Proteomes" id="UP001595823">
    <property type="component" value="Unassembled WGS sequence"/>
</dbReference>
<comment type="caution">
    <text evidence="3">The sequence shown here is derived from an EMBL/GenBank/DDBJ whole genome shotgun (WGS) entry which is preliminary data.</text>
</comment>